<comment type="caution">
    <text evidence="1">The sequence shown here is derived from an EMBL/GenBank/DDBJ whole genome shotgun (WGS) entry which is preliminary data.</text>
</comment>
<dbReference type="OrthoDB" id="5184241at2"/>
<dbReference type="EMBL" id="BHYL01000283">
    <property type="protein sequence ID" value="GCD21430.1"/>
    <property type="molecule type" value="Genomic_DNA"/>
</dbReference>
<gene>
    <name evidence="1" type="ORF">CTKZ_29920</name>
</gene>
<protein>
    <recommendedName>
        <fullName evidence="3">DNA-binding protein</fullName>
    </recommendedName>
</protein>
<proteinExistence type="predicted"/>
<accession>A0A401V3D2</accession>
<evidence type="ECO:0000313" key="2">
    <source>
        <dbReference type="Proteomes" id="UP000288246"/>
    </source>
</evidence>
<evidence type="ECO:0000313" key="1">
    <source>
        <dbReference type="EMBL" id="GCD21430.1"/>
    </source>
</evidence>
<dbReference type="Proteomes" id="UP000288246">
    <property type="component" value="Unassembled WGS sequence"/>
</dbReference>
<sequence length="211" mass="22377">MFVLTIDQRGSRRHGDRVEQLLADLAAHHEQTGVDPLRGFERTVGDEVQGVYDDPEPVVDVALHVLRLGGWTVGIGAGPVDEPLPSSPRAGSGPAFVLARTAVEAAKSRSRTVPLAVRGRDDGAGRDAEAVLVLVAAVAARRSEAGWVVADAMSVEAPRQDELAARLGVTQQAVSQRLRAALWAEERAARPAAARLLAWAQGVGEDRPARP</sequence>
<name>A0A401V3D2_9CELL</name>
<dbReference type="AlphaFoldDB" id="A0A401V3D2"/>
<dbReference type="InterPro" id="IPR036388">
    <property type="entry name" value="WH-like_DNA-bd_sf"/>
</dbReference>
<dbReference type="Gene3D" id="1.10.10.10">
    <property type="entry name" value="Winged helix-like DNA-binding domain superfamily/Winged helix DNA-binding domain"/>
    <property type="match status" value="1"/>
</dbReference>
<organism evidence="1 2">
    <name type="scientific">Cellulomonas algicola</name>
    <dbReference type="NCBI Taxonomy" id="2071633"/>
    <lineage>
        <taxon>Bacteria</taxon>
        <taxon>Bacillati</taxon>
        <taxon>Actinomycetota</taxon>
        <taxon>Actinomycetes</taxon>
        <taxon>Micrococcales</taxon>
        <taxon>Cellulomonadaceae</taxon>
        <taxon>Cellulomonas</taxon>
    </lineage>
</organism>
<dbReference type="RefSeq" id="WP_124343953.1">
    <property type="nucleotide sequence ID" value="NZ_BHYL01000283.1"/>
</dbReference>
<keyword evidence="2" id="KW-1185">Reference proteome</keyword>
<evidence type="ECO:0008006" key="3">
    <source>
        <dbReference type="Google" id="ProtNLM"/>
    </source>
</evidence>
<reference evidence="1 2" key="1">
    <citation type="submission" date="2018-11" db="EMBL/GenBank/DDBJ databases">
        <title>Draft genome sequence of Cellulomonas takizawaensis strain TKZ-21.</title>
        <authorList>
            <person name="Yamamura H."/>
            <person name="Hayashi T."/>
            <person name="Hamada M."/>
            <person name="Serisawa Y."/>
            <person name="Matsuyama K."/>
            <person name="Nakagawa Y."/>
            <person name="Otoguro M."/>
            <person name="Yanagida F."/>
            <person name="Hayakawa M."/>
        </authorList>
    </citation>
    <scope>NUCLEOTIDE SEQUENCE [LARGE SCALE GENOMIC DNA]</scope>
    <source>
        <strain evidence="1 2">TKZ-21</strain>
    </source>
</reference>